<gene>
    <name evidence="2" type="ORF">SAMN05421504_11478</name>
</gene>
<dbReference type="RefSeq" id="WP_091299323.1">
    <property type="nucleotide sequence ID" value="NZ_FNON01000014.1"/>
</dbReference>
<evidence type="ECO:0000259" key="1">
    <source>
        <dbReference type="Pfam" id="PF14258"/>
    </source>
</evidence>
<accession>A0A1H3SLE0</accession>
<evidence type="ECO:0000313" key="2">
    <source>
        <dbReference type="EMBL" id="SDZ38361.1"/>
    </source>
</evidence>
<proteinExistence type="predicted"/>
<evidence type="ECO:0000313" key="3">
    <source>
        <dbReference type="Proteomes" id="UP000199515"/>
    </source>
</evidence>
<dbReference type="InterPro" id="IPR025646">
    <property type="entry name" value="DUF4350"/>
</dbReference>
<feature type="domain" description="DUF4350" evidence="1">
    <location>
        <begin position="49"/>
        <end position="212"/>
    </location>
</feature>
<dbReference type="EMBL" id="FNON01000014">
    <property type="protein sequence ID" value="SDZ38361.1"/>
    <property type="molecule type" value="Genomic_DNA"/>
</dbReference>
<reference evidence="2 3" key="1">
    <citation type="submission" date="2016-10" db="EMBL/GenBank/DDBJ databases">
        <authorList>
            <person name="de Groot N.N."/>
        </authorList>
    </citation>
    <scope>NUCLEOTIDE SEQUENCE [LARGE SCALE GENOMIC DNA]</scope>
    <source>
        <strain evidence="2 3">CPCC 202699</strain>
    </source>
</reference>
<dbReference type="AlphaFoldDB" id="A0A1H3SLE0"/>
<dbReference type="OrthoDB" id="5241668at2"/>
<dbReference type="STRING" id="589385.SAMN05421504_11478"/>
<dbReference type="Proteomes" id="UP000199515">
    <property type="component" value="Unassembled WGS sequence"/>
</dbReference>
<protein>
    <recommendedName>
        <fullName evidence="1">DUF4350 domain-containing protein</fullName>
    </recommendedName>
</protein>
<keyword evidence="3" id="KW-1185">Reference proteome</keyword>
<organism evidence="2 3">
    <name type="scientific">Amycolatopsis xylanica</name>
    <dbReference type="NCBI Taxonomy" id="589385"/>
    <lineage>
        <taxon>Bacteria</taxon>
        <taxon>Bacillati</taxon>
        <taxon>Actinomycetota</taxon>
        <taxon>Actinomycetes</taxon>
        <taxon>Pseudonocardiales</taxon>
        <taxon>Pseudonocardiaceae</taxon>
        <taxon>Amycolatopsis</taxon>
    </lineage>
</organism>
<dbReference type="Pfam" id="PF14258">
    <property type="entry name" value="DUF4350"/>
    <property type="match status" value="1"/>
</dbReference>
<name>A0A1H3SLE0_9PSEU</name>
<sequence length="373" mass="39426">MSTSVSPDARGIWLKARWPLAFVAFVLVAGAVLTLAGGQPNRDFLDPASYQPKGSHALAKLLEDRGVEIETVHTADDADAALNGESTLFVVLPEMIDPGRLGQLAGRAGDVVLLSPAQDVARVAPSVEAMGPGEVGVHEPGCKLEAAVAAGSARVGGIRYRATGPDVTLCYQDSLAQIRTERGTTTLVGSAAPVTNERLAEEGNAALMMRLLGTRSKLVWYIPSPSDIDAAAKKTFYELVPDGWKFAVIELGFAAVLIALWRARRLGPVVTEPLPIVVRAAETTEGRARLYRRSGAADHAAETLREASRARLKPLLGLPVDAEAAAVVASVAQRTGRQEAEIGAVLYGTPVTDDQTMVRLAGALDELERKVGE</sequence>